<dbReference type="Proteomes" id="UP000190897">
    <property type="component" value="Unassembled WGS sequence"/>
</dbReference>
<dbReference type="PANTHER" id="PTHR43479">
    <property type="entry name" value="ACREF/ENVCD OPERON REPRESSOR-RELATED"/>
    <property type="match status" value="1"/>
</dbReference>
<feature type="DNA-binding region" description="H-T-H motif" evidence="2">
    <location>
        <begin position="29"/>
        <end position="48"/>
    </location>
</feature>
<evidence type="ECO:0000313" key="5">
    <source>
        <dbReference type="Proteomes" id="UP000190897"/>
    </source>
</evidence>
<evidence type="ECO:0000256" key="1">
    <source>
        <dbReference type="ARBA" id="ARBA00023125"/>
    </source>
</evidence>
<keyword evidence="5" id="KW-1185">Reference proteome</keyword>
<protein>
    <submittedName>
        <fullName evidence="4">Transcriptional regulator, TetR family</fullName>
    </submittedName>
</protein>
<dbReference type="Pfam" id="PF00440">
    <property type="entry name" value="TetR_N"/>
    <property type="match status" value="1"/>
</dbReference>
<dbReference type="EMBL" id="FUZA01000003">
    <property type="protein sequence ID" value="SKB93025.1"/>
    <property type="molecule type" value="Genomic_DNA"/>
</dbReference>
<dbReference type="InterPro" id="IPR036271">
    <property type="entry name" value="Tet_transcr_reg_TetR-rel_C_sf"/>
</dbReference>
<organism evidence="4 5">
    <name type="scientific">Dyadobacter psychrophilus</name>
    <dbReference type="NCBI Taxonomy" id="651661"/>
    <lineage>
        <taxon>Bacteria</taxon>
        <taxon>Pseudomonadati</taxon>
        <taxon>Bacteroidota</taxon>
        <taxon>Cytophagia</taxon>
        <taxon>Cytophagales</taxon>
        <taxon>Spirosomataceae</taxon>
        <taxon>Dyadobacter</taxon>
    </lineage>
</organism>
<name>A0A1T5FA18_9BACT</name>
<keyword evidence="1 2" id="KW-0238">DNA-binding</keyword>
<evidence type="ECO:0000256" key="2">
    <source>
        <dbReference type="PROSITE-ProRule" id="PRU00335"/>
    </source>
</evidence>
<gene>
    <name evidence="4" type="ORF">SAMN05660293_02938</name>
</gene>
<accession>A0A1T5FA18</accession>
<evidence type="ECO:0000313" key="4">
    <source>
        <dbReference type="EMBL" id="SKB93025.1"/>
    </source>
</evidence>
<sequence length="204" mass="23985">MKCITEKSEDKIKDAARRVFLKKGFDGTTSRDIAREADMNIALTNYYFRSKEKLFLEIFRDVLEMYFNSTIEILNKKIDVKAKISEMIDNDFKMMKEEPDMVIFIMNEIHKEPDRLFADMSLFKQLKSTYFITQLEEGVANGTLRKMDIENLLPLLKCSIEFIFLAKPIHKKLFNMDDAGFEIYAEEQKEHIKAMICNYLVIGD</sequence>
<feature type="domain" description="HTH tetR-type" evidence="3">
    <location>
        <begin position="6"/>
        <end position="66"/>
    </location>
</feature>
<evidence type="ECO:0000259" key="3">
    <source>
        <dbReference type="PROSITE" id="PS50977"/>
    </source>
</evidence>
<proteinExistence type="predicted"/>
<dbReference type="RefSeq" id="WP_082215486.1">
    <property type="nucleotide sequence ID" value="NZ_FUZA01000003.1"/>
</dbReference>
<reference evidence="5" key="1">
    <citation type="submission" date="2017-02" db="EMBL/GenBank/DDBJ databases">
        <authorList>
            <person name="Varghese N."/>
            <person name="Submissions S."/>
        </authorList>
    </citation>
    <scope>NUCLEOTIDE SEQUENCE [LARGE SCALE GENOMIC DNA]</scope>
    <source>
        <strain evidence="5">DSM 22270</strain>
    </source>
</reference>
<dbReference type="AlphaFoldDB" id="A0A1T5FA18"/>
<dbReference type="InterPro" id="IPR001647">
    <property type="entry name" value="HTH_TetR"/>
</dbReference>
<dbReference type="InterPro" id="IPR009057">
    <property type="entry name" value="Homeodomain-like_sf"/>
</dbReference>
<dbReference type="PROSITE" id="PS50977">
    <property type="entry name" value="HTH_TETR_2"/>
    <property type="match status" value="1"/>
</dbReference>
<dbReference type="InterPro" id="IPR050624">
    <property type="entry name" value="HTH-type_Tx_Regulator"/>
</dbReference>
<dbReference type="SUPFAM" id="SSF48498">
    <property type="entry name" value="Tetracyclin repressor-like, C-terminal domain"/>
    <property type="match status" value="1"/>
</dbReference>
<dbReference type="PANTHER" id="PTHR43479:SF11">
    <property type="entry name" value="ACREF_ENVCD OPERON REPRESSOR-RELATED"/>
    <property type="match status" value="1"/>
</dbReference>
<dbReference type="Gene3D" id="1.10.357.10">
    <property type="entry name" value="Tetracycline Repressor, domain 2"/>
    <property type="match status" value="1"/>
</dbReference>
<dbReference type="PRINTS" id="PR00455">
    <property type="entry name" value="HTHTETR"/>
</dbReference>
<dbReference type="STRING" id="651661.SAMN05660293_02938"/>
<dbReference type="SUPFAM" id="SSF46689">
    <property type="entry name" value="Homeodomain-like"/>
    <property type="match status" value="1"/>
</dbReference>
<dbReference type="GO" id="GO:0003677">
    <property type="term" value="F:DNA binding"/>
    <property type="evidence" value="ECO:0007669"/>
    <property type="project" value="UniProtKB-UniRule"/>
</dbReference>
<dbReference type="OrthoDB" id="9789566at2"/>